<evidence type="ECO:0000259" key="2">
    <source>
        <dbReference type="Pfam" id="PF16344"/>
    </source>
</evidence>
<dbReference type="InterPro" id="IPR012373">
    <property type="entry name" value="Ferrdict_sens_TM"/>
</dbReference>
<dbReference type="EMBL" id="FNFX01000002">
    <property type="protein sequence ID" value="SDK41041.1"/>
    <property type="molecule type" value="Genomic_DNA"/>
</dbReference>
<dbReference type="Pfam" id="PF04773">
    <property type="entry name" value="FecR"/>
    <property type="match status" value="1"/>
</dbReference>
<proteinExistence type="predicted"/>
<dbReference type="PANTHER" id="PTHR30273">
    <property type="entry name" value="PERIPLASMIC SIGNAL SENSOR AND SIGMA FACTOR ACTIVATOR FECR-RELATED"/>
    <property type="match status" value="1"/>
</dbReference>
<dbReference type="GO" id="GO:0016989">
    <property type="term" value="F:sigma factor antagonist activity"/>
    <property type="evidence" value="ECO:0007669"/>
    <property type="project" value="TreeGrafter"/>
</dbReference>
<feature type="domain" description="FecR protein" evidence="1">
    <location>
        <begin position="79"/>
        <end position="171"/>
    </location>
</feature>
<sequence length="284" mass="31918">MGYTPVIHQDIPLPMSAKPEDHLSPYADALRAHFPAKEDILREAKQQTQQRRQFKKAAVTVASCLLLAIGWLDPVISTDRLHTAIGQQATVQLKDGSEVILNTNTVLVAEQHLRSRQLHLQQGEALFKVKHEWRPFTVYANQAEIRDIGTVFNVRHSPQGAIITVVEGSVEVRTTQEARLLTRDMSVNTQAGAITDYRCTSTNSAIAWQHGRLMFDAKPLTEVVAELQRYHAGPIRIADKRIAQYQLSGEYDINGIDALIDVLPEILPVRVDRHEDQSVVIRSR</sequence>
<evidence type="ECO:0000259" key="1">
    <source>
        <dbReference type="Pfam" id="PF04773"/>
    </source>
</evidence>
<organism evidence="3 4">
    <name type="scientific">Methylophilus rhizosphaerae</name>
    <dbReference type="NCBI Taxonomy" id="492660"/>
    <lineage>
        <taxon>Bacteria</taxon>
        <taxon>Pseudomonadati</taxon>
        <taxon>Pseudomonadota</taxon>
        <taxon>Betaproteobacteria</taxon>
        <taxon>Nitrosomonadales</taxon>
        <taxon>Methylophilaceae</taxon>
        <taxon>Methylophilus</taxon>
    </lineage>
</organism>
<dbReference type="STRING" id="492660.SAMN05192566_1265"/>
<dbReference type="Gene3D" id="3.55.50.30">
    <property type="match status" value="1"/>
</dbReference>
<dbReference type="InterPro" id="IPR006860">
    <property type="entry name" value="FecR"/>
</dbReference>
<dbReference type="PANTHER" id="PTHR30273:SF2">
    <property type="entry name" value="PROTEIN FECR"/>
    <property type="match status" value="1"/>
</dbReference>
<dbReference type="RefSeq" id="WP_245652667.1">
    <property type="nucleotide sequence ID" value="NZ_FNFX01000002.1"/>
</dbReference>
<protein>
    <submittedName>
        <fullName evidence="3">FecR family protein</fullName>
    </submittedName>
</protein>
<reference evidence="4" key="1">
    <citation type="submission" date="2016-10" db="EMBL/GenBank/DDBJ databases">
        <authorList>
            <person name="Varghese N."/>
            <person name="Submissions S."/>
        </authorList>
    </citation>
    <scope>NUCLEOTIDE SEQUENCE [LARGE SCALE GENOMIC DNA]</scope>
    <source>
        <strain evidence="4">CBMB127</strain>
    </source>
</reference>
<dbReference type="InterPro" id="IPR032508">
    <property type="entry name" value="FecR_C"/>
</dbReference>
<gene>
    <name evidence="3" type="ORF">SAMN05192566_1265</name>
</gene>
<keyword evidence="4" id="KW-1185">Reference proteome</keyword>
<dbReference type="Proteomes" id="UP000198629">
    <property type="component" value="Unassembled WGS sequence"/>
</dbReference>
<accession>A0A1G9BNF5</accession>
<dbReference type="Gene3D" id="2.60.120.1440">
    <property type="match status" value="1"/>
</dbReference>
<dbReference type="Pfam" id="PF16344">
    <property type="entry name" value="FecR_C"/>
    <property type="match status" value="1"/>
</dbReference>
<name>A0A1G9BNF5_9PROT</name>
<dbReference type="PIRSF" id="PIRSF018266">
    <property type="entry name" value="FecR"/>
    <property type="match status" value="1"/>
</dbReference>
<dbReference type="AlphaFoldDB" id="A0A1G9BNF5"/>
<evidence type="ECO:0000313" key="3">
    <source>
        <dbReference type="EMBL" id="SDK41041.1"/>
    </source>
</evidence>
<evidence type="ECO:0000313" key="4">
    <source>
        <dbReference type="Proteomes" id="UP000198629"/>
    </source>
</evidence>
<feature type="domain" description="Protein FecR C-terminal" evidence="2">
    <location>
        <begin position="212"/>
        <end position="281"/>
    </location>
</feature>